<name>A0AAW1VCX6_9CUCU</name>
<proteinExistence type="predicted"/>
<keyword evidence="2" id="KW-1185">Reference proteome</keyword>
<reference evidence="1 2" key="1">
    <citation type="submission" date="2023-03" db="EMBL/GenBank/DDBJ databases">
        <title>Genome insight into feeding habits of ladybird beetles.</title>
        <authorList>
            <person name="Li H.-S."/>
            <person name="Huang Y.-H."/>
            <person name="Pang H."/>
        </authorList>
    </citation>
    <scope>NUCLEOTIDE SEQUENCE [LARGE SCALE GENOMIC DNA]</scope>
    <source>
        <strain evidence="1">SYSU_2023b</strain>
        <tissue evidence="1">Whole body</tissue>
    </source>
</reference>
<accession>A0AAW1VCX6</accession>
<evidence type="ECO:0000313" key="1">
    <source>
        <dbReference type="EMBL" id="KAK9893108.1"/>
    </source>
</evidence>
<comment type="caution">
    <text evidence="1">The sequence shown here is derived from an EMBL/GenBank/DDBJ whole genome shotgun (WGS) entry which is preliminary data.</text>
</comment>
<gene>
    <name evidence="1" type="ORF">WA026_023828</name>
</gene>
<protein>
    <submittedName>
        <fullName evidence="1">Uncharacterized protein</fullName>
    </submittedName>
</protein>
<sequence length="181" mass="21501">MLKYYECCKKKEFSHAFCIVCFKQYHISCLERKSSATRLENGLLLCSTECQNRYSNDNNKKKQEIDYLERLNKENNRLNEFITKSQDESNMVHKTLKEEIERLDQNDLSLTAKKGDELLEQIDELNQIKKIMLTSVEVLSEEKSLNQKEMENLKWRVKDVELINLKEEVEIVSRNAELKED</sequence>
<dbReference type="EMBL" id="JARQZJ010000150">
    <property type="protein sequence ID" value="KAK9893108.1"/>
    <property type="molecule type" value="Genomic_DNA"/>
</dbReference>
<organism evidence="1 2">
    <name type="scientific">Henosepilachna vigintioctopunctata</name>
    <dbReference type="NCBI Taxonomy" id="420089"/>
    <lineage>
        <taxon>Eukaryota</taxon>
        <taxon>Metazoa</taxon>
        <taxon>Ecdysozoa</taxon>
        <taxon>Arthropoda</taxon>
        <taxon>Hexapoda</taxon>
        <taxon>Insecta</taxon>
        <taxon>Pterygota</taxon>
        <taxon>Neoptera</taxon>
        <taxon>Endopterygota</taxon>
        <taxon>Coleoptera</taxon>
        <taxon>Polyphaga</taxon>
        <taxon>Cucujiformia</taxon>
        <taxon>Coccinelloidea</taxon>
        <taxon>Coccinellidae</taxon>
        <taxon>Epilachninae</taxon>
        <taxon>Epilachnini</taxon>
        <taxon>Henosepilachna</taxon>
    </lineage>
</organism>
<dbReference type="Proteomes" id="UP001431783">
    <property type="component" value="Unassembled WGS sequence"/>
</dbReference>
<evidence type="ECO:0000313" key="2">
    <source>
        <dbReference type="Proteomes" id="UP001431783"/>
    </source>
</evidence>
<dbReference type="AlphaFoldDB" id="A0AAW1VCX6"/>